<reference evidence="18" key="3">
    <citation type="submission" date="2025-09" db="UniProtKB">
        <authorList>
            <consortium name="Ensembl"/>
        </authorList>
    </citation>
    <scope>IDENTIFICATION</scope>
</reference>
<evidence type="ECO:0000256" key="6">
    <source>
        <dbReference type="ARBA" id="ARBA00022723"/>
    </source>
</evidence>
<dbReference type="GO" id="GO:0008270">
    <property type="term" value="F:zinc ion binding"/>
    <property type="evidence" value="ECO:0007669"/>
    <property type="project" value="UniProtKB-KW"/>
</dbReference>
<feature type="compositionally biased region" description="Basic and acidic residues" evidence="15">
    <location>
        <begin position="619"/>
        <end position="631"/>
    </location>
</feature>
<evidence type="ECO:0000256" key="2">
    <source>
        <dbReference type="ARBA" id="ARBA00022481"/>
    </source>
</evidence>
<keyword evidence="16" id="KW-0812">Transmembrane</keyword>
<keyword evidence="12" id="KW-0804">Transcription</keyword>
<feature type="domain" description="C2H2-type" evidence="17">
    <location>
        <begin position="867"/>
        <end position="889"/>
    </location>
</feature>
<feature type="transmembrane region" description="Helical" evidence="16">
    <location>
        <begin position="50"/>
        <end position="75"/>
    </location>
</feature>
<evidence type="ECO:0000259" key="17">
    <source>
        <dbReference type="PROSITE" id="PS50157"/>
    </source>
</evidence>
<feature type="domain" description="C2H2-type" evidence="17">
    <location>
        <begin position="481"/>
        <end position="508"/>
    </location>
</feature>
<evidence type="ECO:0000256" key="9">
    <source>
        <dbReference type="ARBA" id="ARBA00022833"/>
    </source>
</evidence>
<dbReference type="GO" id="GO:0045944">
    <property type="term" value="P:positive regulation of transcription by RNA polymerase II"/>
    <property type="evidence" value="ECO:0007669"/>
    <property type="project" value="TreeGrafter"/>
</dbReference>
<keyword evidence="16" id="KW-1133">Transmembrane helix</keyword>
<dbReference type="Gene3D" id="3.30.160.60">
    <property type="entry name" value="Classic Zinc Finger"/>
    <property type="match status" value="5"/>
</dbReference>
<proteinExistence type="predicted"/>
<dbReference type="FunFam" id="3.30.160.60:FF:000037">
    <property type="entry name" value="B-cell lymphoma/leukemia 11A isoform X1"/>
    <property type="match status" value="1"/>
</dbReference>
<keyword evidence="8 14" id="KW-0863">Zinc-finger</keyword>
<feature type="region of interest" description="Disordered" evidence="15">
    <location>
        <begin position="525"/>
        <end position="728"/>
    </location>
</feature>
<keyword evidence="19" id="KW-1185">Reference proteome</keyword>
<evidence type="ECO:0000256" key="5">
    <source>
        <dbReference type="ARBA" id="ARBA00022553"/>
    </source>
</evidence>
<evidence type="ECO:0000256" key="15">
    <source>
        <dbReference type="SAM" id="MobiDB-lite"/>
    </source>
</evidence>
<dbReference type="GO" id="GO:0003700">
    <property type="term" value="F:DNA-binding transcription factor activity"/>
    <property type="evidence" value="ECO:0007669"/>
    <property type="project" value="TreeGrafter"/>
</dbReference>
<feature type="compositionally biased region" description="Basic and acidic residues" evidence="15">
    <location>
        <begin position="666"/>
        <end position="693"/>
    </location>
</feature>
<keyword evidence="2" id="KW-0488">Methylation</keyword>
<keyword evidence="16" id="KW-0472">Membrane</keyword>
<dbReference type="Ensembl" id="ENSMMDT00005026676.1">
    <property type="protein sequence ID" value="ENSMMDP00005026129.1"/>
    <property type="gene ID" value="ENSMMDG00005012504.1"/>
</dbReference>
<dbReference type="Pfam" id="PF00096">
    <property type="entry name" value="zf-C2H2"/>
    <property type="match status" value="5"/>
</dbReference>
<evidence type="ECO:0000256" key="14">
    <source>
        <dbReference type="PROSITE-ProRule" id="PRU00042"/>
    </source>
</evidence>
<dbReference type="GO" id="GO:0000978">
    <property type="term" value="F:RNA polymerase II cis-regulatory region sequence-specific DNA binding"/>
    <property type="evidence" value="ECO:0007669"/>
    <property type="project" value="TreeGrafter"/>
</dbReference>
<dbReference type="PROSITE" id="PS00028">
    <property type="entry name" value="ZINC_FINGER_C2H2_1"/>
    <property type="match status" value="6"/>
</dbReference>
<feature type="compositionally biased region" description="Acidic residues" evidence="15">
    <location>
        <begin position="569"/>
        <end position="590"/>
    </location>
</feature>
<keyword evidence="4" id="KW-1017">Isopeptide bond</keyword>
<keyword evidence="11" id="KW-0805">Transcription regulation</keyword>
<dbReference type="FunFam" id="3.30.160.60:FF:000106">
    <property type="entry name" value="B-cell lymphoma/leukemia 11A isoform X2"/>
    <property type="match status" value="1"/>
</dbReference>
<feature type="domain" description="C2H2-type" evidence="17">
    <location>
        <begin position="839"/>
        <end position="866"/>
    </location>
</feature>
<evidence type="ECO:0000313" key="18">
    <source>
        <dbReference type="Ensembl" id="ENSMMDP00005026129.1"/>
    </source>
</evidence>
<comment type="subcellular location">
    <subcellularLocation>
        <location evidence="1">Nucleus</location>
    </subcellularLocation>
</comment>
<feature type="compositionally biased region" description="Low complexity" evidence="15">
    <location>
        <begin position="458"/>
        <end position="478"/>
    </location>
</feature>
<evidence type="ECO:0000256" key="8">
    <source>
        <dbReference type="ARBA" id="ARBA00022771"/>
    </source>
</evidence>
<dbReference type="InParanoid" id="A0A667YQE7"/>
<dbReference type="PANTHER" id="PTHR45993:SF9">
    <property type="entry name" value="B-CELL LYMPHOMA_LEUKEMIA 11B"/>
    <property type="match status" value="1"/>
</dbReference>
<reference evidence="18" key="2">
    <citation type="submission" date="2025-08" db="UniProtKB">
        <authorList>
            <consortium name="Ensembl"/>
        </authorList>
    </citation>
    <scope>IDENTIFICATION</scope>
</reference>
<dbReference type="PANTHER" id="PTHR45993">
    <property type="entry name" value="B-CELL LYMPHOMA/LEUKEMIA 11"/>
    <property type="match status" value="1"/>
</dbReference>
<feature type="compositionally biased region" description="Low complexity" evidence="15">
    <location>
        <begin position="783"/>
        <end position="794"/>
    </location>
</feature>
<name>A0A667YQE7_9TELE</name>
<evidence type="ECO:0000313" key="19">
    <source>
        <dbReference type="Proteomes" id="UP000472263"/>
    </source>
</evidence>
<reference evidence="18" key="1">
    <citation type="submission" date="2019-06" db="EMBL/GenBank/DDBJ databases">
        <authorList>
            <consortium name="Wellcome Sanger Institute Data Sharing"/>
        </authorList>
    </citation>
    <scope>NUCLEOTIDE SEQUENCE [LARGE SCALE GENOMIC DNA]</scope>
</reference>
<protein>
    <submittedName>
        <fullName evidence="18">BCL11 transcription factor B b</fullName>
    </submittedName>
</protein>
<feature type="compositionally biased region" description="Polar residues" evidence="15">
    <location>
        <begin position="535"/>
        <end position="545"/>
    </location>
</feature>
<keyword evidence="13" id="KW-0539">Nucleus</keyword>
<dbReference type="InterPro" id="IPR051497">
    <property type="entry name" value="Dev/Hematopoietic_TF"/>
</dbReference>
<sequence length="937" mass="104013">MWCGEVAFYRFCYQENLNLAAYFLSVCAALFLVSCHLSPSSLCLLPSLSLCLRLFLIKVLQLVFCFFYFFIYLFLPKTPPPIDIFRPPLPLFLQLRPIMSQGRDRHLRSRPLPALGGQDPTNFPLGDILVFIEHKRRLCRGPGSAPGSFTKPGEGSGGNIIPISPRVRSHELGRGPVPVEVGIQVTPGGEEDEVRRLTPAKGICPKQERGAPEVACACMYACVCVCVCVCVCRVGRGWQGRGGGGEEGGYKDEPSSYICTTCKQTFTSAWFLLQHAQHTHGIRIYLDNHPVNCSLTPRMALPPPPGADALPRSPLPTFLGDTSNPFHLLRMAAPLLRDHPPPPGYMETRLPATPPFVSPPPPPRHPLERLGPEEMGLLSQHPSAFERVMRMTPMDPPSMDFSRRLRELAGNTTNNGGPTPPLSPNRVPPMHRLLSPTLFQPGSKPPSFLTYPPPPPTSQGGPESTSPPDVQGQSQGQGKVKSCEFCGKTFKFQSNLIVHRRSHTGERPYKCHLCDHACSQASKLKRHMKTHMHSKTGSMGSSPEQGSRGEGGEAEEKCRERDARGMVLDNEDEEEEEEEEEEDEEEEEEELRNGSRPDSNISEDSQEFGQNRENGPRPSPEEKSLSGDRVTDSGGVGIMHPYNHLDNHLRLNPSKRSLERQPNGDGGERGEPERDGETEREQDKERDDQEDQRPMMNGRVSISEADSFPGLFQRQPTPITSPSPSNNKRIKIEKEQLELPPTIPLISPENVYSQLLAGYAASRHFIREPFLGFTDARQSPFATSSEHSSSETGSLRFSTPPGELMEGGGASGRSGSSTPHLLRGPGPGRPPSSKERRSDTCEYCGKIFKNCSNLTVHRRSHTGERPYKCDLCSYACAQSSKLTRHMKTHGQFGKEVYRCDICHMPFSVYSTLEKHMKKWHGEHLMASEVKLEQADRG</sequence>
<keyword evidence="9" id="KW-0862">Zinc</keyword>
<evidence type="ECO:0000256" key="7">
    <source>
        <dbReference type="ARBA" id="ARBA00022737"/>
    </source>
</evidence>
<dbReference type="AlphaFoldDB" id="A0A667YQE7"/>
<accession>A0A667YQE7</accession>
<dbReference type="FunFam" id="3.30.160.60:FF:000046">
    <property type="entry name" value="Putative B-cell lymphoma/leukemia 11A"/>
    <property type="match status" value="1"/>
</dbReference>
<keyword evidence="3" id="KW-0678">Repressor</keyword>
<keyword evidence="5" id="KW-0597">Phosphoprotein</keyword>
<dbReference type="PROSITE" id="PS50157">
    <property type="entry name" value="ZINC_FINGER_C2H2_2"/>
    <property type="match status" value="6"/>
</dbReference>
<feature type="compositionally biased region" description="Low complexity" evidence="15">
    <location>
        <begin position="716"/>
        <end position="725"/>
    </location>
</feature>
<dbReference type="Proteomes" id="UP000472263">
    <property type="component" value="Chromosome 24"/>
</dbReference>
<dbReference type="InterPro" id="IPR036236">
    <property type="entry name" value="Znf_C2H2_sf"/>
</dbReference>
<dbReference type="SMART" id="SM00355">
    <property type="entry name" value="ZnF_C2H2"/>
    <property type="match status" value="6"/>
</dbReference>
<evidence type="ECO:0000256" key="11">
    <source>
        <dbReference type="ARBA" id="ARBA00023015"/>
    </source>
</evidence>
<dbReference type="FunCoup" id="A0A667YQE7">
    <property type="interactions" value="16"/>
</dbReference>
<dbReference type="SUPFAM" id="SSF57667">
    <property type="entry name" value="beta-beta-alpha zinc fingers"/>
    <property type="match status" value="3"/>
</dbReference>
<feature type="region of interest" description="Disordered" evidence="15">
    <location>
        <begin position="780"/>
        <end position="837"/>
    </location>
</feature>
<feature type="region of interest" description="Disordered" evidence="15">
    <location>
        <begin position="409"/>
        <end position="478"/>
    </location>
</feature>
<evidence type="ECO:0000256" key="13">
    <source>
        <dbReference type="ARBA" id="ARBA00023242"/>
    </source>
</evidence>
<dbReference type="FunFam" id="3.30.160.60:FF:001175">
    <property type="entry name" value="Zinc finger, C2H2 type"/>
    <property type="match status" value="1"/>
</dbReference>
<dbReference type="GeneTree" id="ENSGT00940000167479"/>
<organism evidence="18 19">
    <name type="scientific">Myripristis murdjan</name>
    <name type="common">pinecone soldierfish</name>
    <dbReference type="NCBI Taxonomy" id="586833"/>
    <lineage>
        <taxon>Eukaryota</taxon>
        <taxon>Metazoa</taxon>
        <taxon>Chordata</taxon>
        <taxon>Craniata</taxon>
        <taxon>Vertebrata</taxon>
        <taxon>Euteleostomi</taxon>
        <taxon>Actinopterygii</taxon>
        <taxon>Neopterygii</taxon>
        <taxon>Teleostei</taxon>
        <taxon>Neoteleostei</taxon>
        <taxon>Acanthomorphata</taxon>
        <taxon>Holocentriformes</taxon>
        <taxon>Holocentridae</taxon>
        <taxon>Myripristis</taxon>
    </lineage>
</organism>
<evidence type="ECO:0000256" key="12">
    <source>
        <dbReference type="ARBA" id="ARBA00023163"/>
    </source>
</evidence>
<evidence type="ECO:0000256" key="16">
    <source>
        <dbReference type="SAM" id="Phobius"/>
    </source>
</evidence>
<feature type="domain" description="C2H2-type" evidence="17">
    <location>
        <begin position="897"/>
        <end position="920"/>
    </location>
</feature>
<feature type="domain" description="C2H2-type" evidence="17">
    <location>
        <begin position="509"/>
        <end position="536"/>
    </location>
</feature>
<dbReference type="InterPro" id="IPR013087">
    <property type="entry name" value="Znf_C2H2_type"/>
</dbReference>
<feature type="compositionally biased region" description="Basic and acidic residues" evidence="15">
    <location>
        <begin position="550"/>
        <end position="564"/>
    </location>
</feature>
<evidence type="ECO:0000256" key="10">
    <source>
        <dbReference type="ARBA" id="ARBA00022843"/>
    </source>
</evidence>
<dbReference type="GO" id="GO:0016514">
    <property type="term" value="C:SWI/SNF complex"/>
    <property type="evidence" value="ECO:0007669"/>
    <property type="project" value="UniProtKB-ARBA"/>
</dbReference>
<evidence type="ECO:0000256" key="1">
    <source>
        <dbReference type="ARBA" id="ARBA00004123"/>
    </source>
</evidence>
<feature type="domain" description="C2H2-type" evidence="17">
    <location>
        <begin position="257"/>
        <end position="280"/>
    </location>
</feature>
<keyword evidence="10" id="KW-0832">Ubl conjugation</keyword>
<feature type="compositionally biased region" description="Polar residues" evidence="15">
    <location>
        <begin position="596"/>
        <end position="613"/>
    </location>
</feature>
<evidence type="ECO:0000256" key="4">
    <source>
        <dbReference type="ARBA" id="ARBA00022499"/>
    </source>
</evidence>
<keyword evidence="7" id="KW-0677">Repeat</keyword>
<feature type="compositionally biased region" description="Pro residues" evidence="15">
    <location>
        <begin position="418"/>
        <end position="427"/>
    </location>
</feature>
<evidence type="ECO:0000256" key="3">
    <source>
        <dbReference type="ARBA" id="ARBA00022491"/>
    </source>
</evidence>
<keyword evidence="6" id="KW-0479">Metal-binding</keyword>
<feature type="compositionally biased region" description="Basic residues" evidence="15">
    <location>
        <begin position="525"/>
        <end position="534"/>
    </location>
</feature>
<feature type="transmembrane region" description="Helical" evidence="16">
    <location>
        <begin position="20"/>
        <end position="38"/>
    </location>
</feature>